<evidence type="ECO:0000313" key="2">
    <source>
        <dbReference type="Proteomes" id="UP000095454"/>
    </source>
</evidence>
<dbReference type="Proteomes" id="UP000095454">
    <property type="component" value="Unassembled WGS sequence"/>
</dbReference>
<gene>
    <name evidence="1" type="ORF">ERS852514_01055</name>
</gene>
<sequence>MSWIVKPSYVDPGGGCNGYCKAFCGARVCVNNCSKNLCVVNF</sequence>
<dbReference type="EMBL" id="CZAQ01000015">
    <property type="protein sequence ID" value="CUP09264.1"/>
    <property type="molecule type" value="Genomic_DNA"/>
</dbReference>
<name>A0A174KB45_9ACTN</name>
<proteinExistence type="predicted"/>
<dbReference type="AlphaFoldDB" id="A0A174KB45"/>
<accession>A0A174KB45</accession>
<protein>
    <submittedName>
        <fullName evidence="1">Uncharacterized protein</fullName>
    </submittedName>
</protein>
<reference evidence="1 2" key="1">
    <citation type="submission" date="2015-09" db="EMBL/GenBank/DDBJ databases">
        <authorList>
            <consortium name="Pathogen Informatics"/>
        </authorList>
    </citation>
    <scope>NUCLEOTIDE SEQUENCE [LARGE SCALE GENOMIC DNA]</scope>
    <source>
        <strain evidence="1 2">2789STDY5834902</strain>
    </source>
</reference>
<evidence type="ECO:0000313" key="1">
    <source>
        <dbReference type="EMBL" id="CUP09264.1"/>
    </source>
</evidence>
<organism evidence="1 2">
    <name type="scientific">Collinsella aerofaciens</name>
    <dbReference type="NCBI Taxonomy" id="74426"/>
    <lineage>
        <taxon>Bacteria</taxon>
        <taxon>Bacillati</taxon>
        <taxon>Actinomycetota</taxon>
        <taxon>Coriobacteriia</taxon>
        <taxon>Coriobacteriales</taxon>
        <taxon>Coriobacteriaceae</taxon>
        <taxon>Collinsella</taxon>
    </lineage>
</organism>